<proteinExistence type="predicted"/>
<name>A0ABR3NJS7_9TELE</name>
<sequence length="80" mass="8887">MVDVTKNENDEMLDVSYKPFVIKESQGALERFHETLKAMLRCYCLDTGKDWAEEVVVDTSAAALVCKVTDVTGALTVRMG</sequence>
<organism evidence="1 2">
    <name type="scientific">Cirrhinus molitorella</name>
    <name type="common">mud carp</name>
    <dbReference type="NCBI Taxonomy" id="172907"/>
    <lineage>
        <taxon>Eukaryota</taxon>
        <taxon>Metazoa</taxon>
        <taxon>Chordata</taxon>
        <taxon>Craniata</taxon>
        <taxon>Vertebrata</taxon>
        <taxon>Euteleostomi</taxon>
        <taxon>Actinopterygii</taxon>
        <taxon>Neopterygii</taxon>
        <taxon>Teleostei</taxon>
        <taxon>Ostariophysi</taxon>
        <taxon>Cypriniformes</taxon>
        <taxon>Cyprinidae</taxon>
        <taxon>Labeoninae</taxon>
        <taxon>Labeonini</taxon>
        <taxon>Cirrhinus</taxon>
    </lineage>
</organism>
<protein>
    <submittedName>
        <fullName evidence="1">Uncharacterized protein</fullName>
    </submittedName>
</protein>
<accession>A0ABR3NJS7</accession>
<dbReference type="Proteomes" id="UP001558613">
    <property type="component" value="Unassembled WGS sequence"/>
</dbReference>
<keyword evidence="2" id="KW-1185">Reference proteome</keyword>
<evidence type="ECO:0000313" key="2">
    <source>
        <dbReference type="Proteomes" id="UP001558613"/>
    </source>
</evidence>
<evidence type="ECO:0000313" key="1">
    <source>
        <dbReference type="EMBL" id="KAL1277159.1"/>
    </source>
</evidence>
<gene>
    <name evidence="1" type="ORF">QQF64_023832</name>
</gene>
<reference evidence="1 2" key="1">
    <citation type="submission" date="2023-09" db="EMBL/GenBank/DDBJ databases">
        <authorList>
            <person name="Wang M."/>
        </authorList>
    </citation>
    <scope>NUCLEOTIDE SEQUENCE [LARGE SCALE GENOMIC DNA]</scope>
    <source>
        <strain evidence="1">GT-2023</strain>
        <tissue evidence="1">Liver</tissue>
    </source>
</reference>
<comment type="caution">
    <text evidence="1">The sequence shown here is derived from an EMBL/GenBank/DDBJ whole genome shotgun (WGS) entry which is preliminary data.</text>
</comment>
<dbReference type="EMBL" id="JAYMGO010000003">
    <property type="protein sequence ID" value="KAL1277159.1"/>
    <property type="molecule type" value="Genomic_DNA"/>
</dbReference>